<keyword evidence="3" id="KW-1185">Reference proteome</keyword>
<dbReference type="AlphaFoldDB" id="A0AAV7N4W0"/>
<organism evidence="2 3">
    <name type="scientific">Pleurodeles waltl</name>
    <name type="common">Iberian ribbed newt</name>
    <dbReference type="NCBI Taxonomy" id="8319"/>
    <lineage>
        <taxon>Eukaryota</taxon>
        <taxon>Metazoa</taxon>
        <taxon>Chordata</taxon>
        <taxon>Craniata</taxon>
        <taxon>Vertebrata</taxon>
        <taxon>Euteleostomi</taxon>
        <taxon>Amphibia</taxon>
        <taxon>Batrachia</taxon>
        <taxon>Caudata</taxon>
        <taxon>Salamandroidea</taxon>
        <taxon>Salamandridae</taxon>
        <taxon>Pleurodelinae</taxon>
        <taxon>Pleurodeles</taxon>
    </lineage>
</organism>
<gene>
    <name evidence="2" type="ORF">NDU88_007059</name>
</gene>
<evidence type="ECO:0000256" key="1">
    <source>
        <dbReference type="SAM" id="MobiDB-lite"/>
    </source>
</evidence>
<name>A0AAV7N4W0_PLEWA</name>
<comment type="caution">
    <text evidence="2">The sequence shown here is derived from an EMBL/GenBank/DDBJ whole genome shotgun (WGS) entry which is preliminary data.</text>
</comment>
<reference evidence="2" key="1">
    <citation type="journal article" date="2022" name="bioRxiv">
        <title>Sequencing and chromosome-scale assembly of the giantPleurodeles waltlgenome.</title>
        <authorList>
            <person name="Brown T."/>
            <person name="Elewa A."/>
            <person name="Iarovenko S."/>
            <person name="Subramanian E."/>
            <person name="Araus A.J."/>
            <person name="Petzold A."/>
            <person name="Susuki M."/>
            <person name="Suzuki K.-i.T."/>
            <person name="Hayashi T."/>
            <person name="Toyoda A."/>
            <person name="Oliveira C."/>
            <person name="Osipova E."/>
            <person name="Leigh N.D."/>
            <person name="Simon A."/>
            <person name="Yun M.H."/>
        </authorList>
    </citation>
    <scope>NUCLEOTIDE SEQUENCE</scope>
    <source>
        <strain evidence="2">20211129_DDA</strain>
        <tissue evidence="2">Liver</tissue>
    </source>
</reference>
<proteinExistence type="predicted"/>
<accession>A0AAV7N4W0</accession>
<evidence type="ECO:0000313" key="2">
    <source>
        <dbReference type="EMBL" id="KAJ1109699.1"/>
    </source>
</evidence>
<dbReference type="EMBL" id="JANPWB010000013">
    <property type="protein sequence ID" value="KAJ1109699.1"/>
    <property type="molecule type" value="Genomic_DNA"/>
</dbReference>
<protein>
    <submittedName>
        <fullName evidence="2">Uncharacterized protein</fullName>
    </submittedName>
</protein>
<evidence type="ECO:0000313" key="3">
    <source>
        <dbReference type="Proteomes" id="UP001066276"/>
    </source>
</evidence>
<feature type="region of interest" description="Disordered" evidence="1">
    <location>
        <begin position="35"/>
        <end position="81"/>
    </location>
</feature>
<dbReference type="Proteomes" id="UP001066276">
    <property type="component" value="Chromosome 9"/>
</dbReference>
<feature type="compositionally biased region" description="Basic and acidic residues" evidence="1">
    <location>
        <begin position="35"/>
        <end position="50"/>
    </location>
</feature>
<sequence>MPDQVLACCAGETKQRPDYFPNTFRQMVLYKGDARHDEKAGNIPETDERSYGQATWSENERPKQSVKHRKVPTQESAERGAGRQMGGAIFIIVIISGPSDLLVKYTLLMPARGFKFWVA</sequence>